<evidence type="ECO:0000256" key="3">
    <source>
        <dbReference type="ARBA" id="ARBA00022692"/>
    </source>
</evidence>
<organism evidence="7 8">
    <name type="scientific">Asticcacaulis currens</name>
    <dbReference type="NCBI Taxonomy" id="2984210"/>
    <lineage>
        <taxon>Bacteria</taxon>
        <taxon>Pseudomonadati</taxon>
        <taxon>Pseudomonadota</taxon>
        <taxon>Alphaproteobacteria</taxon>
        <taxon>Caulobacterales</taxon>
        <taxon>Caulobacteraceae</taxon>
        <taxon>Asticcacaulis</taxon>
    </lineage>
</organism>
<feature type="transmembrane region" description="Helical" evidence="6">
    <location>
        <begin position="146"/>
        <end position="164"/>
    </location>
</feature>
<dbReference type="Proteomes" id="UP001216595">
    <property type="component" value="Unassembled WGS sequence"/>
</dbReference>
<dbReference type="RefSeq" id="WP_272741278.1">
    <property type="nucleotide sequence ID" value="NZ_JAQQKW010000005.1"/>
</dbReference>
<dbReference type="Pfam" id="PF03741">
    <property type="entry name" value="TerC"/>
    <property type="match status" value="1"/>
</dbReference>
<proteinExistence type="inferred from homology"/>
<evidence type="ECO:0000256" key="4">
    <source>
        <dbReference type="ARBA" id="ARBA00022989"/>
    </source>
</evidence>
<evidence type="ECO:0000256" key="5">
    <source>
        <dbReference type="ARBA" id="ARBA00023136"/>
    </source>
</evidence>
<keyword evidence="5 6" id="KW-0472">Membrane</keyword>
<comment type="caution">
    <text evidence="7">The sequence shown here is derived from an EMBL/GenBank/DDBJ whole genome shotgun (WGS) entry which is preliminary data.</text>
</comment>
<name>A0ABT5IEF2_9CAUL</name>
<feature type="transmembrane region" description="Helical" evidence="6">
    <location>
        <begin position="6"/>
        <end position="29"/>
    </location>
</feature>
<accession>A0ABT5IEF2</accession>
<keyword evidence="8" id="KW-1185">Reference proteome</keyword>
<feature type="transmembrane region" description="Helical" evidence="6">
    <location>
        <begin position="209"/>
        <end position="233"/>
    </location>
</feature>
<feature type="transmembrane region" description="Helical" evidence="6">
    <location>
        <begin position="239"/>
        <end position="259"/>
    </location>
</feature>
<keyword evidence="3 6" id="KW-0812">Transmembrane</keyword>
<feature type="transmembrane region" description="Helical" evidence="6">
    <location>
        <begin position="92"/>
        <end position="110"/>
    </location>
</feature>
<dbReference type="EMBL" id="JAQQKW010000005">
    <property type="protein sequence ID" value="MDC7694563.1"/>
    <property type="molecule type" value="Genomic_DNA"/>
</dbReference>
<dbReference type="InterPro" id="IPR022369">
    <property type="entry name" value="Integral_membrane_TerC_rswitch"/>
</dbReference>
<evidence type="ECO:0000256" key="1">
    <source>
        <dbReference type="ARBA" id="ARBA00004141"/>
    </source>
</evidence>
<feature type="transmembrane region" description="Helical" evidence="6">
    <location>
        <begin position="293"/>
        <end position="315"/>
    </location>
</feature>
<feature type="transmembrane region" description="Helical" evidence="6">
    <location>
        <begin position="117"/>
        <end position="140"/>
    </location>
</feature>
<dbReference type="InterPro" id="IPR005496">
    <property type="entry name" value="Integral_membrane_TerC"/>
</dbReference>
<evidence type="ECO:0000313" key="8">
    <source>
        <dbReference type="Proteomes" id="UP001216595"/>
    </source>
</evidence>
<dbReference type="NCBIfam" id="TIGR03718">
    <property type="entry name" value="R_switched_Alx"/>
    <property type="match status" value="1"/>
</dbReference>
<gene>
    <name evidence="7" type="ORF">PQU94_09750</name>
</gene>
<protein>
    <submittedName>
        <fullName evidence="7">TerC family protein</fullName>
    </submittedName>
</protein>
<feature type="transmembrane region" description="Helical" evidence="6">
    <location>
        <begin position="41"/>
        <end position="61"/>
    </location>
</feature>
<sequence>METIATPLMWGTFAAFVVVALFIDFFALNKQGAHKVSMTEAAIWSLIWVATSFVFLGIMWWEMGGLTGDAAAQALANTKALEFTTGYLVEKALAVDNIFVFLMLFTYFAVPAEYQKRVLMIGILMALVLRAGMIVVGAWLVAQFHWVLYVFGAFLVFTGFKMWLAAGQEPDLESNPALKWVRKTFTISPNYDGENFFTRLNGKRIATPLLIVVILIGIIDVVFAVDSIPAIFAITTDPFIVLTSNVFAILGLRAMYFLLAGMHEKFHLLPYGLALVLVFVGAKMLLIDVYKIPIVWSLTATASILVLTMILSILIKPKGDAHPTGAFPFDSKKTNDTDN</sequence>
<dbReference type="PANTHER" id="PTHR30238:SF0">
    <property type="entry name" value="THYLAKOID MEMBRANE PROTEIN TERC, CHLOROPLASTIC"/>
    <property type="match status" value="1"/>
</dbReference>
<comment type="subcellular location">
    <subcellularLocation>
        <location evidence="1">Membrane</location>
        <topology evidence="1">Multi-pass membrane protein</topology>
    </subcellularLocation>
</comment>
<evidence type="ECO:0000256" key="2">
    <source>
        <dbReference type="ARBA" id="ARBA00007511"/>
    </source>
</evidence>
<evidence type="ECO:0000256" key="6">
    <source>
        <dbReference type="SAM" id="Phobius"/>
    </source>
</evidence>
<reference evidence="7 8" key="1">
    <citation type="submission" date="2023-01" db="EMBL/GenBank/DDBJ databases">
        <title>Novel species of the genus Asticcacaulis isolated from rivers.</title>
        <authorList>
            <person name="Lu H."/>
        </authorList>
    </citation>
    <scope>NUCLEOTIDE SEQUENCE [LARGE SCALE GENOMIC DNA]</scope>
    <source>
        <strain evidence="7 8">DXS10W</strain>
    </source>
</reference>
<dbReference type="PANTHER" id="PTHR30238">
    <property type="entry name" value="MEMBRANE BOUND PREDICTED REDOX MODULATOR"/>
    <property type="match status" value="1"/>
</dbReference>
<feature type="transmembrane region" description="Helical" evidence="6">
    <location>
        <begin position="268"/>
        <end position="287"/>
    </location>
</feature>
<keyword evidence="4 6" id="KW-1133">Transmembrane helix</keyword>
<evidence type="ECO:0000313" key="7">
    <source>
        <dbReference type="EMBL" id="MDC7694563.1"/>
    </source>
</evidence>
<comment type="similarity">
    <text evidence="2">Belongs to the TerC family.</text>
</comment>